<dbReference type="SUPFAM" id="SSF50677">
    <property type="entry name" value="ValRS/IleRS/LeuRS editing domain"/>
    <property type="match status" value="1"/>
</dbReference>
<comment type="catalytic activity">
    <reaction evidence="11 12">
        <text>tRNA(Ile) + L-isoleucine + ATP = L-isoleucyl-tRNA(Ile) + AMP + diphosphate</text>
        <dbReference type="Rhea" id="RHEA:11060"/>
        <dbReference type="Rhea" id="RHEA-COMP:9666"/>
        <dbReference type="Rhea" id="RHEA-COMP:9695"/>
        <dbReference type="ChEBI" id="CHEBI:30616"/>
        <dbReference type="ChEBI" id="CHEBI:33019"/>
        <dbReference type="ChEBI" id="CHEBI:58045"/>
        <dbReference type="ChEBI" id="CHEBI:78442"/>
        <dbReference type="ChEBI" id="CHEBI:78528"/>
        <dbReference type="ChEBI" id="CHEBI:456215"/>
        <dbReference type="EC" id="6.1.1.5"/>
    </reaction>
</comment>
<dbReference type="EMBL" id="FQUL01000033">
    <property type="protein sequence ID" value="SHE88298.1"/>
    <property type="molecule type" value="Genomic_DNA"/>
</dbReference>
<feature type="binding site" evidence="12">
    <location>
        <position position="644"/>
    </location>
    <ligand>
        <name>ATP</name>
        <dbReference type="ChEBI" id="CHEBI:30616"/>
    </ligand>
</feature>
<dbReference type="EC" id="6.1.1.5" evidence="12"/>
<dbReference type="InterPro" id="IPR013155">
    <property type="entry name" value="M/V/L/I-tRNA-synth_anticd-bd"/>
</dbReference>
<dbReference type="Pfam" id="PF00133">
    <property type="entry name" value="tRNA-synt_1"/>
    <property type="match status" value="1"/>
</dbReference>
<organism evidence="15 16">
    <name type="scientific">Ferrithrix thermotolerans DSM 19514</name>
    <dbReference type="NCBI Taxonomy" id="1121881"/>
    <lineage>
        <taxon>Bacteria</taxon>
        <taxon>Bacillati</taxon>
        <taxon>Actinomycetota</taxon>
        <taxon>Acidimicrobiia</taxon>
        <taxon>Acidimicrobiales</taxon>
        <taxon>Acidimicrobiaceae</taxon>
        <taxon>Ferrithrix</taxon>
    </lineage>
</organism>
<dbReference type="AlphaFoldDB" id="A0A1M4X452"/>
<evidence type="ECO:0000256" key="4">
    <source>
        <dbReference type="ARBA" id="ARBA00022723"/>
    </source>
</evidence>
<dbReference type="CDD" id="cd00818">
    <property type="entry name" value="IleRS_core"/>
    <property type="match status" value="1"/>
</dbReference>
<dbReference type="Pfam" id="PF08264">
    <property type="entry name" value="Anticodon_1"/>
    <property type="match status" value="1"/>
</dbReference>
<dbReference type="HAMAP" id="MF_02003">
    <property type="entry name" value="Ile_tRNA_synth_type2"/>
    <property type="match status" value="1"/>
</dbReference>
<evidence type="ECO:0000256" key="3">
    <source>
        <dbReference type="ARBA" id="ARBA00022598"/>
    </source>
</evidence>
<name>A0A1M4X452_9ACTN</name>
<dbReference type="InterPro" id="IPR023586">
    <property type="entry name" value="Ile-tRNA-ligase_type2"/>
</dbReference>
<evidence type="ECO:0000256" key="8">
    <source>
        <dbReference type="ARBA" id="ARBA00022917"/>
    </source>
</evidence>
<dbReference type="GO" id="GO:0005737">
    <property type="term" value="C:cytoplasm"/>
    <property type="evidence" value="ECO:0007669"/>
    <property type="project" value="UniProtKB-SubCell"/>
</dbReference>
<evidence type="ECO:0000256" key="1">
    <source>
        <dbReference type="ARBA" id="ARBA00007078"/>
    </source>
</evidence>
<dbReference type="Gene3D" id="3.40.50.620">
    <property type="entry name" value="HUPs"/>
    <property type="match status" value="2"/>
</dbReference>
<evidence type="ECO:0000259" key="14">
    <source>
        <dbReference type="Pfam" id="PF08264"/>
    </source>
</evidence>
<evidence type="ECO:0000313" key="16">
    <source>
        <dbReference type="Proteomes" id="UP000184295"/>
    </source>
</evidence>
<dbReference type="PANTHER" id="PTHR42780:SF1">
    <property type="entry name" value="ISOLEUCINE--TRNA LIGASE, CYTOPLASMIC"/>
    <property type="match status" value="1"/>
</dbReference>
<dbReference type="PRINTS" id="PR00984">
    <property type="entry name" value="TRNASYNTHILE"/>
</dbReference>
<comment type="subunit">
    <text evidence="12">Monomer.</text>
</comment>
<gene>
    <name evidence="12" type="primary">ileS</name>
    <name evidence="15" type="ORF">SAMN02745225_01890</name>
</gene>
<dbReference type="InterPro" id="IPR009080">
    <property type="entry name" value="tRNAsynth_Ia_anticodon-bd"/>
</dbReference>
<dbReference type="GO" id="GO:0005524">
    <property type="term" value="F:ATP binding"/>
    <property type="evidence" value="ECO:0007669"/>
    <property type="project" value="UniProtKB-UniRule"/>
</dbReference>
<comment type="function">
    <text evidence="10 12">Catalyzes the attachment of isoleucine to tRNA(Ile). As IleRS can inadvertently accommodate and process structurally similar amino acids such as valine, to avoid such errors it has two additional distinct tRNA(Ile)-dependent editing activities. One activity is designated as 'pretransfer' editing and involves the hydrolysis of activated Val-AMP. The other activity is designated 'posttransfer' editing and involves deacylation of mischarged Val-tRNA(Ile).</text>
</comment>
<dbReference type="GO" id="GO:0000049">
    <property type="term" value="F:tRNA binding"/>
    <property type="evidence" value="ECO:0007669"/>
    <property type="project" value="InterPro"/>
</dbReference>
<evidence type="ECO:0000259" key="13">
    <source>
        <dbReference type="Pfam" id="PF00133"/>
    </source>
</evidence>
<protein>
    <recommendedName>
        <fullName evidence="12">Isoleucine--tRNA ligase</fullName>
        <ecNumber evidence="12">6.1.1.5</ecNumber>
    </recommendedName>
    <alternativeName>
        <fullName evidence="12">Isoleucyl-tRNA synthetase</fullName>
        <shortName evidence="12">IleRS</shortName>
    </alternativeName>
</protein>
<dbReference type="InterPro" id="IPR002300">
    <property type="entry name" value="aa-tRNA-synth_Ia"/>
</dbReference>
<dbReference type="GO" id="GO:0006428">
    <property type="term" value="P:isoleucyl-tRNA aminoacylation"/>
    <property type="evidence" value="ECO:0007669"/>
    <property type="project" value="UniProtKB-UniRule"/>
</dbReference>
<evidence type="ECO:0000256" key="9">
    <source>
        <dbReference type="ARBA" id="ARBA00023146"/>
    </source>
</evidence>
<keyword evidence="7 12" id="KW-0067">ATP-binding</keyword>
<reference evidence="16" key="1">
    <citation type="submission" date="2016-11" db="EMBL/GenBank/DDBJ databases">
        <authorList>
            <person name="Varghese N."/>
            <person name="Submissions S."/>
        </authorList>
    </citation>
    <scope>NUCLEOTIDE SEQUENCE [LARGE SCALE GENOMIC DNA]</scope>
    <source>
        <strain evidence="16">DSM 19514</strain>
    </source>
</reference>
<evidence type="ECO:0000256" key="11">
    <source>
        <dbReference type="ARBA" id="ARBA00048359"/>
    </source>
</evidence>
<dbReference type="GO" id="GO:0004822">
    <property type="term" value="F:isoleucine-tRNA ligase activity"/>
    <property type="evidence" value="ECO:0007669"/>
    <property type="project" value="UniProtKB-UniRule"/>
</dbReference>
<accession>A0A1M4X452</accession>
<dbReference type="CDD" id="cd07961">
    <property type="entry name" value="Anticodon_Ia_Ile_ABEc"/>
    <property type="match status" value="1"/>
</dbReference>
<sequence length="1087" mass="123790">MHGHLQSLGWALCLNSMSHNPTNAASRHYPEETSQVRLPEIEKQILEFWEKDDTFHASIELRAKEGKEFVFYDGPPFANGLPHYGHLLTGFVKDAIPRYKTMRGYKVERRFGWDCHGLPAEMTAERELGVTDGRLGIEKLGISVFNDFCANLVNRTADEWYKYVNRQARWVDFEDDYKTMDITFMESVIWAFKTLYDKGLIYEGYRVLPYCWECETPLSNFETRQDDSYRLRVDPSVTVAFELEPFDIDAKEEKKWYDERLSLLAWTTTPWTLPSNLAVAVGPEIDYVGVRRISDGKLYVLAKDRLESYSETLGDLEIVGEAKGEVFLGRRFAPIFDYFQGQQNAFQVIRGDFVTTEEGTGVVQIAPGFGEEDQAVCDAAGISVVCPVDDRGRFQMPVRDFVGVQVFEANPAIVQMLREKGVLVEQRDYEHSYPHCWRTDTPLIYKAVSSWFVKVTAIKEQLLLENENINWVPAHVKHGAFGKWLEGARDWSITRNRYWGTPIPVWKSDDPQYPRIDVYGSLDELEADFGVRPANLHRPDIDELTRPNPDDPTGRSKMVRVQDILDCWFESGSMPYAQLHYPFENRSNFEANFPADFIVEYIGQTRGWFYTLHVLSVGLFGKPPFKHCMAHGILLGDDGRKLSKRLKNYPDPWEVFETIGADAMRWFLLSSSILRGQEAILDKSAIYDTLKRVINPIWNAYYFLTLYGNADGMVGTLDASSMSLLDRYILAKLRLLTETVTEAMDNYDISLTTGAIDAFLDALTNWYIRRSRDRFWSKSGVSSEVDTDKQEAYNTLHSVLVVLSQISAPLLPMLDEYVYKRLTGERSVHLSDWPDASWLPKDEVLVAEMDLVREVCSLGHSIRKAKNLRARQPLRKIVVSGRDSNVLERYKEIIADELNVKEVALERDFDRYAELKLNVVPAMVGPRLGPSTPKVMAAARSGNWERVGDTVRVGDVSLLEGEYELQLRPIDESASRVLASKDAVVTLDLELDEELIMEGLARDVVREIQAARKLADFSITDNIEVLLNVADLAVREAVTRFEDYIKEQTLAVSLTLGQVTDSAGWEYVGEILVATPGGGQVALKRPL</sequence>
<keyword evidence="6 12" id="KW-0862">Zinc</keyword>
<comment type="similarity">
    <text evidence="1 12">Belongs to the class-I aminoacyl-tRNA synthetase family. IleS type 2 subfamily.</text>
</comment>
<dbReference type="Pfam" id="PF19302">
    <property type="entry name" value="DUF5915"/>
    <property type="match status" value="1"/>
</dbReference>
<evidence type="ECO:0000256" key="12">
    <source>
        <dbReference type="HAMAP-Rule" id="MF_02003"/>
    </source>
</evidence>
<keyword evidence="2 12" id="KW-0963">Cytoplasm</keyword>
<evidence type="ECO:0000256" key="7">
    <source>
        <dbReference type="ARBA" id="ARBA00022840"/>
    </source>
</evidence>
<feature type="domain" description="Methionyl/Valyl/Leucyl/Isoleucyl-tRNA synthetase anticodon-binding" evidence="14">
    <location>
        <begin position="726"/>
        <end position="877"/>
    </location>
</feature>
<comment type="subcellular location">
    <subcellularLocation>
        <location evidence="12">Cytoplasm</location>
    </subcellularLocation>
</comment>
<dbReference type="Proteomes" id="UP000184295">
    <property type="component" value="Unassembled WGS sequence"/>
</dbReference>
<dbReference type="InterPro" id="IPR001412">
    <property type="entry name" value="aa-tRNA-synth_I_CS"/>
</dbReference>
<dbReference type="NCBIfam" id="TIGR00392">
    <property type="entry name" value="ileS"/>
    <property type="match status" value="1"/>
</dbReference>
<evidence type="ECO:0000313" key="15">
    <source>
        <dbReference type="EMBL" id="SHE88298.1"/>
    </source>
</evidence>
<feature type="domain" description="Aminoacyl-tRNA synthetase class Ia" evidence="13">
    <location>
        <begin position="44"/>
        <end position="675"/>
    </location>
</feature>
<dbReference type="GO" id="GO:0008270">
    <property type="term" value="F:zinc ion binding"/>
    <property type="evidence" value="ECO:0007669"/>
    <property type="project" value="UniProtKB-UniRule"/>
</dbReference>
<keyword evidence="16" id="KW-1185">Reference proteome</keyword>
<keyword evidence="3 12" id="KW-0436">Ligase</keyword>
<dbReference type="SUPFAM" id="SSF52374">
    <property type="entry name" value="Nucleotidylyl transferase"/>
    <property type="match status" value="1"/>
</dbReference>
<dbReference type="SUPFAM" id="SSF47323">
    <property type="entry name" value="Anticodon-binding domain of a subclass of class I aminoacyl-tRNA synthetases"/>
    <property type="match status" value="1"/>
</dbReference>
<dbReference type="STRING" id="1121881.SAMN02745225_01890"/>
<proteinExistence type="inferred from homology"/>
<keyword evidence="9 12" id="KW-0030">Aminoacyl-tRNA synthetase</keyword>
<dbReference type="PANTHER" id="PTHR42780">
    <property type="entry name" value="SOLEUCYL-TRNA SYNTHETASE"/>
    <property type="match status" value="1"/>
</dbReference>
<dbReference type="InterPro" id="IPR014729">
    <property type="entry name" value="Rossmann-like_a/b/a_fold"/>
</dbReference>
<keyword evidence="4 12" id="KW-0479">Metal-binding</keyword>
<comment type="cofactor">
    <cofactor evidence="12">
        <name>Zn(2+)</name>
        <dbReference type="ChEBI" id="CHEBI:29105"/>
    </cofactor>
</comment>
<evidence type="ECO:0000256" key="5">
    <source>
        <dbReference type="ARBA" id="ARBA00022741"/>
    </source>
</evidence>
<dbReference type="FunFam" id="3.40.50.620:FF:000075">
    <property type="entry name" value="Isoleucine--tRNA ligase"/>
    <property type="match status" value="1"/>
</dbReference>
<keyword evidence="8 12" id="KW-0648">Protein biosynthesis</keyword>
<keyword evidence="5 12" id="KW-0547">Nucleotide-binding</keyword>
<comment type="domain">
    <text evidence="12">IleRS has two distinct active sites: one for aminoacylation and one for editing. The misactivated valine is translocated from the active site to the editing site, which sterically excludes the correctly activated isoleucine. The single editing site contains two valyl binding pockets, one specific for each substrate (Val-AMP or Val-tRNA(Ile)).</text>
</comment>
<evidence type="ECO:0000256" key="10">
    <source>
        <dbReference type="ARBA" id="ARBA00025217"/>
    </source>
</evidence>
<evidence type="ECO:0000256" key="2">
    <source>
        <dbReference type="ARBA" id="ARBA00022490"/>
    </source>
</evidence>
<dbReference type="Gene3D" id="1.10.730.10">
    <property type="entry name" value="Isoleucyl-tRNA Synthetase, Domain 1"/>
    <property type="match status" value="1"/>
</dbReference>
<feature type="short sequence motif" description="'HIGH' region" evidence="12">
    <location>
        <begin position="76"/>
        <end position="86"/>
    </location>
</feature>
<dbReference type="InterPro" id="IPR002301">
    <property type="entry name" value="Ile-tRNA-ligase"/>
</dbReference>
<dbReference type="GO" id="GO:0002161">
    <property type="term" value="F:aminoacyl-tRNA deacylase activity"/>
    <property type="evidence" value="ECO:0007669"/>
    <property type="project" value="InterPro"/>
</dbReference>
<dbReference type="InterPro" id="IPR009008">
    <property type="entry name" value="Val/Leu/Ile-tRNA-synth_edit"/>
</dbReference>
<dbReference type="PROSITE" id="PS00178">
    <property type="entry name" value="AA_TRNA_LIGASE_I"/>
    <property type="match status" value="1"/>
</dbReference>
<feature type="short sequence motif" description="'KMSKS' region" evidence="12">
    <location>
        <begin position="641"/>
        <end position="645"/>
    </location>
</feature>
<evidence type="ECO:0000256" key="6">
    <source>
        <dbReference type="ARBA" id="ARBA00022833"/>
    </source>
</evidence>
<dbReference type="InterPro" id="IPR033709">
    <property type="entry name" value="Anticodon_Ile_ABEc"/>
</dbReference>